<dbReference type="Gene3D" id="3.40.50.620">
    <property type="entry name" value="HUPs"/>
    <property type="match status" value="1"/>
</dbReference>
<keyword evidence="18" id="KW-1185">Reference proteome</keyword>
<dbReference type="SUPFAM" id="SSF82114">
    <property type="entry name" value="Riboflavin kinase-like"/>
    <property type="match status" value="1"/>
</dbReference>
<dbReference type="GO" id="GO:0003919">
    <property type="term" value="F:FMN adenylyltransferase activity"/>
    <property type="evidence" value="ECO:0007669"/>
    <property type="project" value="UniProtKB-UniRule"/>
</dbReference>
<dbReference type="PANTHER" id="PTHR22749">
    <property type="entry name" value="RIBOFLAVIN KINASE/FMN ADENYLYLTRANSFERASE"/>
    <property type="match status" value="1"/>
</dbReference>
<dbReference type="Gene3D" id="2.40.30.30">
    <property type="entry name" value="Riboflavin kinase-like"/>
    <property type="match status" value="1"/>
</dbReference>
<keyword evidence="6 15" id="KW-0808">Transferase</keyword>
<keyword evidence="4 15" id="KW-0285">Flavoprotein</keyword>
<dbReference type="InterPro" id="IPR023468">
    <property type="entry name" value="Riboflavin_kinase"/>
</dbReference>
<evidence type="ECO:0000256" key="12">
    <source>
        <dbReference type="ARBA" id="ARBA00023268"/>
    </source>
</evidence>
<dbReference type="InterPro" id="IPR002606">
    <property type="entry name" value="Riboflavin_kinase_bac"/>
</dbReference>
<reference evidence="17 18" key="1">
    <citation type="submission" date="2017-01" db="EMBL/GenBank/DDBJ databases">
        <authorList>
            <person name="Mah S.A."/>
            <person name="Swanson W.J."/>
            <person name="Moy G.W."/>
            <person name="Vacquier V.D."/>
        </authorList>
    </citation>
    <scope>NUCLEOTIDE SEQUENCE [LARGE SCALE GENOMIC DNA]</scope>
    <source>
        <strain evidence="17 18">DSM 11589</strain>
    </source>
</reference>
<dbReference type="GO" id="GO:0009231">
    <property type="term" value="P:riboflavin biosynthetic process"/>
    <property type="evidence" value="ECO:0007669"/>
    <property type="project" value="InterPro"/>
</dbReference>
<gene>
    <name evidence="17" type="ORF">SAMN05421779_10733</name>
</gene>
<comment type="catalytic activity">
    <reaction evidence="13 15">
        <text>riboflavin + ATP = FMN + ADP + H(+)</text>
        <dbReference type="Rhea" id="RHEA:14357"/>
        <dbReference type="ChEBI" id="CHEBI:15378"/>
        <dbReference type="ChEBI" id="CHEBI:30616"/>
        <dbReference type="ChEBI" id="CHEBI:57986"/>
        <dbReference type="ChEBI" id="CHEBI:58210"/>
        <dbReference type="ChEBI" id="CHEBI:456216"/>
        <dbReference type="EC" id="2.7.1.26"/>
    </reaction>
</comment>
<dbReference type="InterPro" id="IPR014729">
    <property type="entry name" value="Rossmann-like_a/b/a_fold"/>
</dbReference>
<dbReference type="GO" id="GO:0006747">
    <property type="term" value="P:FAD biosynthetic process"/>
    <property type="evidence" value="ECO:0007669"/>
    <property type="project" value="UniProtKB-UniRule"/>
</dbReference>
<dbReference type="NCBIfam" id="NF004160">
    <property type="entry name" value="PRK05627.1-3"/>
    <property type="match status" value="1"/>
</dbReference>
<comment type="similarity">
    <text evidence="15">Belongs to the ribF family.</text>
</comment>
<evidence type="ECO:0000256" key="2">
    <source>
        <dbReference type="ARBA" id="ARBA00004726"/>
    </source>
</evidence>
<dbReference type="Pfam" id="PF06574">
    <property type="entry name" value="FAD_syn"/>
    <property type="match status" value="1"/>
</dbReference>
<organism evidence="17 18">
    <name type="scientific">Insolitispirillum peregrinum</name>
    <dbReference type="NCBI Taxonomy" id="80876"/>
    <lineage>
        <taxon>Bacteria</taxon>
        <taxon>Pseudomonadati</taxon>
        <taxon>Pseudomonadota</taxon>
        <taxon>Alphaproteobacteria</taxon>
        <taxon>Rhodospirillales</taxon>
        <taxon>Novispirillaceae</taxon>
        <taxon>Insolitispirillum</taxon>
    </lineage>
</organism>
<evidence type="ECO:0000259" key="16">
    <source>
        <dbReference type="SMART" id="SM00904"/>
    </source>
</evidence>
<proteinExistence type="inferred from homology"/>
<evidence type="ECO:0000256" key="6">
    <source>
        <dbReference type="ARBA" id="ARBA00022679"/>
    </source>
</evidence>
<dbReference type="UniPathway" id="UPA00277">
    <property type="reaction ID" value="UER00407"/>
</dbReference>
<feature type="domain" description="Riboflavin kinase" evidence="16">
    <location>
        <begin position="184"/>
        <end position="311"/>
    </location>
</feature>
<dbReference type="Pfam" id="PF01687">
    <property type="entry name" value="Flavokinase"/>
    <property type="match status" value="1"/>
</dbReference>
<keyword evidence="10 15" id="KW-0274">FAD</keyword>
<comment type="function">
    <text evidence="1">Catalyzes the phosphorylation of riboflavin to FMN followed by the adenylation of FMN to FAD.</text>
</comment>
<dbReference type="SUPFAM" id="SSF52374">
    <property type="entry name" value="Nucleotidylyl transferase"/>
    <property type="match status" value="1"/>
</dbReference>
<evidence type="ECO:0000256" key="9">
    <source>
        <dbReference type="ARBA" id="ARBA00022777"/>
    </source>
</evidence>
<dbReference type="EC" id="2.7.1.26" evidence="15"/>
<accession>A0A1N7PKM8</accession>
<evidence type="ECO:0000256" key="14">
    <source>
        <dbReference type="ARBA" id="ARBA00049494"/>
    </source>
</evidence>
<comment type="catalytic activity">
    <reaction evidence="14 15">
        <text>FMN + ATP + H(+) = FAD + diphosphate</text>
        <dbReference type="Rhea" id="RHEA:17237"/>
        <dbReference type="ChEBI" id="CHEBI:15378"/>
        <dbReference type="ChEBI" id="CHEBI:30616"/>
        <dbReference type="ChEBI" id="CHEBI:33019"/>
        <dbReference type="ChEBI" id="CHEBI:57692"/>
        <dbReference type="ChEBI" id="CHEBI:58210"/>
        <dbReference type="EC" id="2.7.7.2"/>
    </reaction>
</comment>
<dbReference type="InterPro" id="IPR015865">
    <property type="entry name" value="Riboflavin_kinase_bac/euk"/>
</dbReference>
<dbReference type="InterPro" id="IPR023465">
    <property type="entry name" value="Riboflavin_kinase_dom_sf"/>
</dbReference>
<keyword evidence="9 15" id="KW-0418">Kinase</keyword>
<evidence type="ECO:0000313" key="17">
    <source>
        <dbReference type="EMBL" id="SIT11040.1"/>
    </source>
</evidence>
<keyword evidence="12" id="KW-0511">Multifunctional enzyme</keyword>
<evidence type="ECO:0000256" key="10">
    <source>
        <dbReference type="ARBA" id="ARBA00022827"/>
    </source>
</evidence>
<dbReference type="FunFam" id="3.40.50.620:FF:000021">
    <property type="entry name" value="Riboflavin biosynthesis protein"/>
    <property type="match status" value="1"/>
</dbReference>
<evidence type="ECO:0000256" key="7">
    <source>
        <dbReference type="ARBA" id="ARBA00022695"/>
    </source>
</evidence>
<dbReference type="NCBIfam" id="TIGR00083">
    <property type="entry name" value="ribF"/>
    <property type="match status" value="1"/>
</dbReference>
<dbReference type="STRING" id="80876.SAMN05421779_10733"/>
<keyword evidence="11 15" id="KW-0067">ATP-binding</keyword>
<keyword evidence="8 15" id="KW-0547">Nucleotide-binding</keyword>
<evidence type="ECO:0000256" key="15">
    <source>
        <dbReference type="PIRNR" id="PIRNR004491"/>
    </source>
</evidence>
<dbReference type="GO" id="GO:0005524">
    <property type="term" value="F:ATP binding"/>
    <property type="evidence" value="ECO:0007669"/>
    <property type="project" value="UniProtKB-UniRule"/>
</dbReference>
<evidence type="ECO:0000256" key="1">
    <source>
        <dbReference type="ARBA" id="ARBA00002121"/>
    </source>
</evidence>
<evidence type="ECO:0000256" key="13">
    <source>
        <dbReference type="ARBA" id="ARBA00047880"/>
    </source>
</evidence>
<evidence type="ECO:0000256" key="11">
    <source>
        <dbReference type="ARBA" id="ARBA00022840"/>
    </source>
</evidence>
<evidence type="ECO:0000313" key="18">
    <source>
        <dbReference type="Proteomes" id="UP000185678"/>
    </source>
</evidence>
<dbReference type="NCBIfam" id="NF004159">
    <property type="entry name" value="PRK05627.1-2"/>
    <property type="match status" value="1"/>
</dbReference>
<dbReference type="InterPro" id="IPR015864">
    <property type="entry name" value="FAD_synthase"/>
</dbReference>
<dbReference type="EMBL" id="FTOA01000007">
    <property type="protein sequence ID" value="SIT11040.1"/>
    <property type="molecule type" value="Genomic_DNA"/>
</dbReference>
<dbReference type="GO" id="GO:0009398">
    <property type="term" value="P:FMN biosynthetic process"/>
    <property type="evidence" value="ECO:0007669"/>
    <property type="project" value="UniProtKB-UniRule"/>
</dbReference>
<dbReference type="UniPathway" id="UPA00276">
    <property type="reaction ID" value="UER00406"/>
</dbReference>
<evidence type="ECO:0000256" key="8">
    <source>
        <dbReference type="ARBA" id="ARBA00022741"/>
    </source>
</evidence>
<name>A0A1N7PKM8_9PROT</name>
<dbReference type="SMART" id="SM00904">
    <property type="entry name" value="Flavokinase"/>
    <property type="match status" value="1"/>
</dbReference>
<dbReference type="EC" id="2.7.7.2" evidence="15"/>
<protein>
    <recommendedName>
        <fullName evidence="15">Riboflavin biosynthesis protein</fullName>
    </recommendedName>
    <domain>
        <recommendedName>
            <fullName evidence="15">Riboflavin kinase</fullName>
            <ecNumber evidence="15">2.7.1.26</ecNumber>
        </recommendedName>
        <alternativeName>
            <fullName evidence="15">Flavokinase</fullName>
        </alternativeName>
    </domain>
    <domain>
        <recommendedName>
            <fullName evidence="15">FMN adenylyltransferase</fullName>
            <ecNumber evidence="15">2.7.7.2</ecNumber>
        </recommendedName>
        <alternativeName>
            <fullName evidence="15">FAD pyrophosphorylase</fullName>
        </alternativeName>
        <alternativeName>
            <fullName evidence="15">FAD synthase</fullName>
        </alternativeName>
    </domain>
</protein>
<sequence length="317" mass="35243">MRIFRHYEEIPAEFRGGVIALGNFDGVHRGHQVVIGEAMRHARALGRPAAVMTFEPHPRRLFQPDQPPFTLTPLRTKTHHIEALGVDFIYLQHFDRAFAAFTAEQFVDVVLCQGLAVSHVVVGDDYMFGARRSGSAAVLKEMAVSRGFGVTSVPPVHDQDGSVFSSTRARKALVEARPQEATHVLGRPWEIEGRVEHGDKRGRTIGFPTANLALGDYQRPAAGVYAIRAGVDQGAQTRWFDGVANYGRRPTFDKTDELLEVHLFDFDGDLYHQHLRVQMIDFLRPERTFSGLDALKAQIIADAEQARIILAAQPAGN</sequence>
<comment type="pathway">
    <text evidence="3 15">Cofactor biosynthesis; FMN biosynthesis; FMN from riboflavin (ATP route): step 1/1.</text>
</comment>
<dbReference type="GO" id="GO:0008531">
    <property type="term" value="F:riboflavin kinase activity"/>
    <property type="evidence" value="ECO:0007669"/>
    <property type="project" value="UniProtKB-UniRule"/>
</dbReference>
<dbReference type="CDD" id="cd02064">
    <property type="entry name" value="FAD_synthetase_N"/>
    <property type="match status" value="1"/>
</dbReference>
<dbReference type="PIRSF" id="PIRSF004491">
    <property type="entry name" value="FAD_Synth"/>
    <property type="match status" value="1"/>
</dbReference>
<dbReference type="RefSeq" id="WP_076401644.1">
    <property type="nucleotide sequence ID" value="NZ_FTOA01000007.1"/>
</dbReference>
<evidence type="ECO:0000256" key="4">
    <source>
        <dbReference type="ARBA" id="ARBA00022630"/>
    </source>
</evidence>
<evidence type="ECO:0000256" key="5">
    <source>
        <dbReference type="ARBA" id="ARBA00022643"/>
    </source>
</evidence>
<dbReference type="Proteomes" id="UP000185678">
    <property type="component" value="Unassembled WGS sequence"/>
</dbReference>
<evidence type="ECO:0000256" key="3">
    <source>
        <dbReference type="ARBA" id="ARBA00005201"/>
    </source>
</evidence>
<comment type="pathway">
    <text evidence="2 15">Cofactor biosynthesis; FAD biosynthesis; FAD from FMN: step 1/1.</text>
</comment>
<dbReference type="PANTHER" id="PTHR22749:SF6">
    <property type="entry name" value="RIBOFLAVIN KINASE"/>
    <property type="match status" value="1"/>
</dbReference>
<dbReference type="OrthoDB" id="9803667at2"/>
<keyword evidence="5 15" id="KW-0288">FMN</keyword>
<keyword evidence="7 15" id="KW-0548">Nucleotidyltransferase</keyword>
<dbReference type="AlphaFoldDB" id="A0A1N7PKM8"/>